<protein>
    <recommendedName>
        <fullName evidence="6">THAP-type domain-containing protein</fullName>
    </recommendedName>
</protein>
<reference evidence="7 8" key="1">
    <citation type="journal article" date="2014" name="Curr. Biol.">
        <title>The genome of the clonal raider ant Cerapachys biroi.</title>
        <authorList>
            <person name="Oxley P.R."/>
            <person name="Ji L."/>
            <person name="Fetter-Pruneda I."/>
            <person name="McKenzie S.K."/>
            <person name="Li C."/>
            <person name="Hu H."/>
            <person name="Zhang G."/>
            <person name="Kronauer D.J."/>
        </authorList>
    </citation>
    <scope>NUCLEOTIDE SEQUENCE [LARGE SCALE GENOMIC DNA]</scope>
</reference>
<evidence type="ECO:0000256" key="1">
    <source>
        <dbReference type="ARBA" id="ARBA00022723"/>
    </source>
</evidence>
<dbReference type="Pfam" id="PF05485">
    <property type="entry name" value="THAP"/>
    <property type="match status" value="1"/>
</dbReference>
<keyword evidence="2 5" id="KW-0863">Zinc-finger</keyword>
<evidence type="ECO:0000259" key="6">
    <source>
        <dbReference type="PROSITE" id="PS50950"/>
    </source>
</evidence>
<feature type="non-terminal residue" evidence="7">
    <location>
        <position position="1"/>
    </location>
</feature>
<dbReference type="GO" id="GO:0003677">
    <property type="term" value="F:DNA binding"/>
    <property type="evidence" value="ECO:0007669"/>
    <property type="project" value="UniProtKB-UniRule"/>
</dbReference>
<proteinExistence type="predicted"/>
<dbReference type="GO" id="GO:0008270">
    <property type="term" value="F:zinc ion binding"/>
    <property type="evidence" value="ECO:0007669"/>
    <property type="project" value="UniProtKB-KW"/>
</dbReference>
<gene>
    <name evidence="7" type="ORF">X777_14408</name>
</gene>
<dbReference type="PROSITE" id="PS50950">
    <property type="entry name" value="ZF_THAP"/>
    <property type="match status" value="1"/>
</dbReference>
<dbReference type="Proteomes" id="UP000053097">
    <property type="component" value="Unassembled WGS sequence"/>
</dbReference>
<keyword evidence="4 5" id="KW-0238">DNA-binding</keyword>
<accession>A0A026VX19</accession>
<dbReference type="SUPFAM" id="SSF57716">
    <property type="entry name" value="Glucocorticoid receptor-like (DNA-binding domain)"/>
    <property type="match status" value="1"/>
</dbReference>
<dbReference type="SMART" id="SM00980">
    <property type="entry name" value="THAP"/>
    <property type="match status" value="1"/>
</dbReference>
<organism evidence="7 8">
    <name type="scientific">Ooceraea biroi</name>
    <name type="common">Clonal raider ant</name>
    <name type="synonym">Cerapachys biroi</name>
    <dbReference type="NCBI Taxonomy" id="2015173"/>
    <lineage>
        <taxon>Eukaryota</taxon>
        <taxon>Metazoa</taxon>
        <taxon>Ecdysozoa</taxon>
        <taxon>Arthropoda</taxon>
        <taxon>Hexapoda</taxon>
        <taxon>Insecta</taxon>
        <taxon>Pterygota</taxon>
        <taxon>Neoptera</taxon>
        <taxon>Endopterygota</taxon>
        <taxon>Hymenoptera</taxon>
        <taxon>Apocrita</taxon>
        <taxon>Aculeata</taxon>
        <taxon>Formicoidea</taxon>
        <taxon>Formicidae</taxon>
        <taxon>Dorylinae</taxon>
        <taxon>Ooceraea</taxon>
    </lineage>
</organism>
<evidence type="ECO:0000256" key="4">
    <source>
        <dbReference type="ARBA" id="ARBA00023125"/>
    </source>
</evidence>
<dbReference type="InterPro" id="IPR006612">
    <property type="entry name" value="THAP_Znf"/>
</dbReference>
<keyword evidence="8" id="KW-1185">Reference proteome</keyword>
<keyword evidence="1" id="KW-0479">Metal-binding</keyword>
<keyword evidence="3" id="KW-0862">Zinc</keyword>
<dbReference type="AlphaFoldDB" id="A0A026VX19"/>
<dbReference type="EMBL" id="KK107684">
    <property type="protein sequence ID" value="EZA48051.1"/>
    <property type="molecule type" value="Genomic_DNA"/>
</dbReference>
<evidence type="ECO:0000313" key="8">
    <source>
        <dbReference type="Proteomes" id="UP000053097"/>
    </source>
</evidence>
<sequence>KCPKSMYVHERWLHACGLNERDDVSRIYICTRHFHPNDFGINNKRIRLHHGAIPSIAVPNPVIEGESHQMQLKIKYVNHQRYDKRAMNIQKR</sequence>
<dbReference type="OrthoDB" id="7554675at2759"/>
<evidence type="ECO:0000256" key="5">
    <source>
        <dbReference type="PROSITE-ProRule" id="PRU00309"/>
    </source>
</evidence>
<feature type="domain" description="THAP-type" evidence="6">
    <location>
        <begin position="1"/>
        <end position="57"/>
    </location>
</feature>
<evidence type="ECO:0000256" key="3">
    <source>
        <dbReference type="ARBA" id="ARBA00022833"/>
    </source>
</evidence>
<dbReference type="SMART" id="SM00692">
    <property type="entry name" value="DM3"/>
    <property type="match status" value="1"/>
</dbReference>
<evidence type="ECO:0000256" key="2">
    <source>
        <dbReference type="ARBA" id="ARBA00022771"/>
    </source>
</evidence>
<name>A0A026VX19_OOCBI</name>
<evidence type="ECO:0000313" key="7">
    <source>
        <dbReference type="EMBL" id="EZA48051.1"/>
    </source>
</evidence>